<comment type="subcellular location">
    <subcellularLocation>
        <location evidence="1">Nucleus</location>
    </subcellularLocation>
</comment>
<evidence type="ECO:0008006" key="8">
    <source>
        <dbReference type="Google" id="ProtNLM"/>
    </source>
</evidence>
<dbReference type="OrthoDB" id="3043306at2759"/>
<dbReference type="InterPro" id="IPR012337">
    <property type="entry name" value="RNaseH-like_sf"/>
</dbReference>
<evidence type="ECO:0000313" key="7">
    <source>
        <dbReference type="Proteomes" id="UP000765509"/>
    </source>
</evidence>
<gene>
    <name evidence="6" type="ORF">O181_005185</name>
</gene>
<dbReference type="EMBL" id="AVOT02001051">
    <property type="protein sequence ID" value="MBW0465470.1"/>
    <property type="molecule type" value="Genomic_DNA"/>
</dbReference>
<accession>A0A9Q3BHW1</accession>
<evidence type="ECO:0000256" key="1">
    <source>
        <dbReference type="ARBA" id="ARBA00004123"/>
    </source>
</evidence>
<dbReference type="SUPFAM" id="SSF53098">
    <property type="entry name" value="Ribonuclease H-like"/>
    <property type="match status" value="1"/>
</dbReference>
<evidence type="ECO:0000313" key="6">
    <source>
        <dbReference type="EMBL" id="MBW0465470.1"/>
    </source>
</evidence>
<evidence type="ECO:0000256" key="5">
    <source>
        <dbReference type="ARBA" id="ARBA00023242"/>
    </source>
</evidence>
<dbReference type="GO" id="GO:0005634">
    <property type="term" value="C:nucleus"/>
    <property type="evidence" value="ECO:0007669"/>
    <property type="project" value="UniProtKB-SubCell"/>
</dbReference>
<keyword evidence="5" id="KW-0539">Nucleus</keyword>
<dbReference type="PANTHER" id="PTHR46481">
    <property type="entry name" value="ZINC FINGER BED DOMAIN-CONTAINING PROTEIN 4"/>
    <property type="match status" value="1"/>
</dbReference>
<dbReference type="PANTHER" id="PTHR46481:SF10">
    <property type="entry name" value="ZINC FINGER BED DOMAIN-CONTAINING PROTEIN 39"/>
    <property type="match status" value="1"/>
</dbReference>
<dbReference type="AlphaFoldDB" id="A0A9Q3BHW1"/>
<protein>
    <recommendedName>
        <fullName evidence="8">DUF659 domain-containing protein</fullName>
    </recommendedName>
</protein>
<dbReference type="Proteomes" id="UP000765509">
    <property type="component" value="Unassembled WGS sequence"/>
</dbReference>
<evidence type="ECO:0000256" key="4">
    <source>
        <dbReference type="ARBA" id="ARBA00022833"/>
    </source>
</evidence>
<dbReference type="InterPro" id="IPR052035">
    <property type="entry name" value="ZnF_BED_domain_contain"/>
</dbReference>
<keyword evidence="3" id="KW-0863">Zinc-finger</keyword>
<proteinExistence type="predicted"/>
<organism evidence="6 7">
    <name type="scientific">Austropuccinia psidii MF-1</name>
    <dbReference type="NCBI Taxonomy" id="1389203"/>
    <lineage>
        <taxon>Eukaryota</taxon>
        <taxon>Fungi</taxon>
        <taxon>Dikarya</taxon>
        <taxon>Basidiomycota</taxon>
        <taxon>Pucciniomycotina</taxon>
        <taxon>Pucciniomycetes</taxon>
        <taxon>Pucciniales</taxon>
        <taxon>Sphaerophragmiaceae</taxon>
        <taxon>Austropuccinia</taxon>
    </lineage>
</organism>
<dbReference type="GO" id="GO:0008270">
    <property type="term" value="F:zinc ion binding"/>
    <property type="evidence" value="ECO:0007669"/>
    <property type="project" value="UniProtKB-KW"/>
</dbReference>
<keyword evidence="4" id="KW-0862">Zinc</keyword>
<sequence length="178" mass="19632">MFSFLIKNTFGQYWIKNNDLVSFTTAAWTSLNVTAYLAVTGNLINKEFNIVETLLGLIPIEDPQSGADIAKCFMSIIKQYTHDIKKFSITTDNAIFNTQIAQEIEAINPEFSSKSQAIGCMAHTPHLDTHDGINALARNGTSTSTINKNISKEACPIDIVSLVYPPDGIEINYSLIIL</sequence>
<comment type="caution">
    <text evidence="6">The sequence shown here is derived from an EMBL/GenBank/DDBJ whole genome shotgun (WGS) entry which is preliminary data.</text>
</comment>
<name>A0A9Q3BHW1_9BASI</name>
<keyword evidence="2" id="KW-0479">Metal-binding</keyword>
<evidence type="ECO:0000256" key="3">
    <source>
        <dbReference type="ARBA" id="ARBA00022771"/>
    </source>
</evidence>
<reference evidence="6" key="1">
    <citation type="submission" date="2021-03" db="EMBL/GenBank/DDBJ databases">
        <title>Draft genome sequence of rust myrtle Austropuccinia psidii MF-1, a brazilian biotype.</title>
        <authorList>
            <person name="Quecine M.C."/>
            <person name="Pachon D.M.R."/>
            <person name="Bonatelli M.L."/>
            <person name="Correr F.H."/>
            <person name="Franceschini L.M."/>
            <person name="Leite T.F."/>
            <person name="Margarido G.R.A."/>
            <person name="Almeida C.A."/>
            <person name="Ferrarezi J.A."/>
            <person name="Labate C.A."/>
        </authorList>
    </citation>
    <scope>NUCLEOTIDE SEQUENCE</scope>
    <source>
        <strain evidence="6">MF-1</strain>
    </source>
</reference>
<keyword evidence="7" id="KW-1185">Reference proteome</keyword>
<evidence type="ECO:0000256" key="2">
    <source>
        <dbReference type="ARBA" id="ARBA00022723"/>
    </source>
</evidence>